<keyword evidence="1" id="KW-0472">Membrane</keyword>
<comment type="caution">
    <text evidence="2">The sequence shown here is derived from an EMBL/GenBank/DDBJ whole genome shotgun (WGS) entry which is preliminary data.</text>
</comment>
<protein>
    <submittedName>
        <fullName evidence="2">Uncharacterized protein</fullName>
    </submittedName>
</protein>
<evidence type="ECO:0000256" key="1">
    <source>
        <dbReference type="SAM" id="Phobius"/>
    </source>
</evidence>
<keyword evidence="1" id="KW-1133">Transmembrane helix</keyword>
<reference evidence="2 3" key="1">
    <citation type="submission" date="2019-06" db="EMBL/GenBank/DDBJ databases">
        <title>Draft Genome Sequence of Candidatus Phytoplasma pini-Related Strain MDPP: A Resource for Comparative Genomics of Gymnosperm-infecting Phytoplasmas.</title>
        <authorList>
            <person name="Cai W."/>
            <person name="Costanzo S."/>
            <person name="Shao J."/>
            <person name="Zhao Y."/>
            <person name="Davis R."/>
        </authorList>
    </citation>
    <scope>NUCLEOTIDE SEQUENCE [LARGE SCALE GENOMIC DNA]</scope>
    <source>
        <strain evidence="2 3">MDPP</strain>
    </source>
</reference>
<organism evidence="2 3">
    <name type="scientific">Candidatus Phytoplasma pini</name>
    <dbReference type="NCBI Taxonomy" id="267362"/>
    <lineage>
        <taxon>Bacteria</taxon>
        <taxon>Bacillati</taxon>
        <taxon>Mycoplasmatota</taxon>
        <taxon>Mollicutes</taxon>
        <taxon>Acholeplasmatales</taxon>
        <taxon>Acholeplasmataceae</taxon>
        <taxon>Candidatus Phytoplasma</taxon>
    </lineage>
</organism>
<proteinExistence type="predicted"/>
<sequence>MIIYLLKKILNLILFISLLIIGSILYKKGSSDIIYNTTRDLEILTLKEKNPSFNYLFREFKKLVKQQNNNFKKEFFYQWITLVKLIEKKISKQN</sequence>
<keyword evidence="3" id="KW-1185">Reference proteome</keyword>
<gene>
    <name evidence="2" type="ORF">MDPP_0091</name>
</gene>
<accession>A0A559KJM7</accession>
<dbReference type="RefSeq" id="WP_144658242.1">
    <property type="nucleotide sequence ID" value="NZ_VIAE01000002.1"/>
</dbReference>
<feature type="transmembrane region" description="Helical" evidence="1">
    <location>
        <begin position="9"/>
        <end position="26"/>
    </location>
</feature>
<keyword evidence="1" id="KW-0812">Transmembrane</keyword>
<dbReference type="Proteomes" id="UP000320078">
    <property type="component" value="Unassembled WGS sequence"/>
</dbReference>
<evidence type="ECO:0000313" key="2">
    <source>
        <dbReference type="EMBL" id="TVY12319.1"/>
    </source>
</evidence>
<dbReference type="EMBL" id="VIAE01000002">
    <property type="protein sequence ID" value="TVY12319.1"/>
    <property type="molecule type" value="Genomic_DNA"/>
</dbReference>
<name>A0A559KJM7_9MOLU</name>
<evidence type="ECO:0000313" key="3">
    <source>
        <dbReference type="Proteomes" id="UP000320078"/>
    </source>
</evidence>
<dbReference type="AlphaFoldDB" id="A0A559KJM7"/>